<dbReference type="PANTHER" id="PTHR15907">
    <property type="entry name" value="DUF614 FAMILY PROTEIN-RELATED"/>
    <property type="match status" value="1"/>
</dbReference>
<feature type="region of interest" description="Disordered" evidence="1">
    <location>
        <begin position="116"/>
        <end position="189"/>
    </location>
</feature>
<proteinExistence type="predicted"/>
<accession>A0ABR2H9Y7</accession>
<evidence type="ECO:0000256" key="1">
    <source>
        <dbReference type="SAM" id="MobiDB-lite"/>
    </source>
</evidence>
<protein>
    <submittedName>
        <fullName evidence="2">Uncharacterized protein</fullName>
    </submittedName>
</protein>
<comment type="caution">
    <text evidence="2">The sequence shown here is derived from an EMBL/GenBank/DDBJ whole genome shotgun (WGS) entry which is preliminary data.</text>
</comment>
<feature type="compositionally biased region" description="Low complexity" evidence="1">
    <location>
        <begin position="169"/>
        <end position="180"/>
    </location>
</feature>
<organism evidence="2 3">
    <name type="scientific">Tritrichomonas musculus</name>
    <dbReference type="NCBI Taxonomy" id="1915356"/>
    <lineage>
        <taxon>Eukaryota</taxon>
        <taxon>Metamonada</taxon>
        <taxon>Parabasalia</taxon>
        <taxon>Tritrichomonadida</taxon>
        <taxon>Tritrichomonadidae</taxon>
        <taxon>Tritrichomonas</taxon>
    </lineage>
</organism>
<reference evidence="2 3" key="1">
    <citation type="submission" date="2024-04" db="EMBL/GenBank/DDBJ databases">
        <title>Tritrichomonas musculus Genome.</title>
        <authorList>
            <person name="Alves-Ferreira E."/>
            <person name="Grigg M."/>
            <person name="Lorenzi H."/>
            <person name="Galac M."/>
        </authorList>
    </citation>
    <scope>NUCLEOTIDE SEQUENCE [LARGE SCALE GENOMIC DNA]</scope>
    <source>
        <strain evidence="2 3">EAF2021</strain>
    </source>
</reference>
<evidence type="ECO:0000313" key="3">
    <source>
        <dbReference type="Proteomes" id="UP001470230"/>
    </source>
</evidence>
<gene>
    <name evidence="2" type="ORF">M9Y10_025238</name>
</gene>
<keyword evidence="3" id="KW-1185">Reference proteome</keyword>
<feature type="compositionally biased region" description="Pro residues" evidence="1">
    <location>
        <begin position="149"/>
        <end position="168"/>
    </location>
</feature>
<evidence type="ECO:0000313" key="2">
    <source>
        <dbReference type="EMBL" id="KAK8843050.1"/>
    </source>
</evidence>
<dbReference type="InterPro" id="IPR006461">
    <property type="entry name" value="PLAC_motif_containing"/>
</dbReference>
<feature type="compositionally biased region" description="Low complexity" evidence="1">
    <location>
        <begin position="124"/>
        <end position="148"/>
    </location>
</feature>
<dbReference type="Proteomes" id="UP001470230">
    <property type="component" value="Unassembled WGS sequence"/>
</dbReference>
<name>A0ABR2H9Y7_9EUKA</name>
<dbReference type="EMBL" id="JAPFFF010000036">
    <property type="protein sequence ID" value="KAK8843050.1"/>
    <property type="molecule type" value="Genomic_DNA"/>
</dbReference>
<dbReference type="Pfam" id="PF04749">
    <property type="entry name" value="PLAC8"/>
    <property type="match status" value="1"/>
</dbReference>
<sequence length="189" mass="20801">MIPTSKACRRANLEATLCGCFADCSSCCYTTFCYPCAVGKAWADSRDEPCQCCHCGGLYDLIPTFTRANIRHARGIPINYLGDCCMDICCPCCFTVQNLRELKFIRAECQVREEDTERVKEHTSSTTIVVNNNNNNNNNNTTTTSQTSTPPPQAYTPPPGSYPPPGGYPPQAAYPPQEVYPQPPYPPAP</sequence>